<dbReference type="GO" id="GO:0046872">
    <property type="term" value="F:metal ion binding"/>
    <property type="evidence" value="ECO:0007669"/>
    <property type="project" value="UniProtKB-KW"/>
</dbReference>
<evidence type="ECO:0000313" key="9">
    <source>
        <dbReference type="Proteomes" id="UP000824469"/>
    </source>
</evidence>
<proteinExistence type="inferred from homology"/>
<dbReference type="Pfam" id="PF14226">
    <property type="entry name" value="DIOX_N"/>
    <property type="match status" value="1"/>
</dbReference>
<feature type="domain" description="Fe2OG dioxygenase" evidence="7">
    <location>
        <begin position="207"/>
        <end position="302"/>
    </location>
</feature>
<evidence type="ECO:0000259" key="7">
    <source>
        <dbReference type="PROSITE" id="PS51471"/>
    </source>
</evidence>
<dbReference type="FunFam" id="2.60.120.330:FF:000003">
    <property type="entry name" value="Gibberellin 20 oxidase 2"/>
    <property type="match status" value="1"/>
</dbReference>
<organism evidence="8 9">
    <name type="scientific">Taxus chinensis</name>
    <name type="common">Chinese yew</name>
    <name type="synonym">Taxus wallichiana var. chinensis</name>
    <dbReference type="NCBI Taxonomy" id="29808"/>
    <lineage>
        <taxon>Eukaryota</taxon>
        <taxon>Viridiplantae</taxon>
        <taxon>Streptophyta</taxon>
        <taxon>Embryophyta</taxon>
        <taxon>Tracheophyta</taxon>
        <taxon>Spermatophyta</taxon>
        <taxon>Pinopsida</taxon>
        <taxon>Pinidae</taxon>
        <taxon>Conifers II</taxon>
        <taxon>Cupressales</taxon>
        <taxon>Taxaceae</taxon>
        <taxon>Taxus</taxon>
    </lineage>
</organism>
<dbReference type="PANTHER" id="PTHR47990">
    <property type="entry name" value="2-OXOGLUTARATE (2OG) AND FE(II)-DEPENDENT OXYGENASE SUPERFAMILY PROTEIN-RELATED"/>
    <property type="match status" value="1"/>
</dbReference>
<dbReference type="InterPro" id="IPR044861">
    <property type="entry name" value="IPNS-like_FE2OG_OXY"/>
</dbReference>
<keyword evidence="4 6" id="KW-0408">Iron</keyword>
<dbReference type="Pfam" id="PF03171">
    <property type="entry name" value="2OG-FeII_Oxy"/>
    <property type="match status" value="1"/>
</dbReference>
<dbReference type="Gene3D" id="2.60.120.330">
    <property type="entry name" value="B-lactam Antibiotic, Isopenicillin N Synthase, Chain"/>
    <property type="match status" value="1"/>
</dbReference>
<dbReference type="InterPro" id="IPR026992">
    <property type="entry name" value="DIOX_N"/>
</dbReference>
<dbReference type="AlphaFoldDB" id="A0AA38KWS8"/>
<evidence type="ECO:0000256" key="5">
    <source>
        <dbReference type="ARBA" id="ARBA00050508"/>
    </source>
</evidence>
<comment type="similarity">
    <text evidence="6">Belongs to the iron/ascorbate-dependent oxidoreductase family.</text>
</comment>
<reference evidence="8 9" key="1">
    <citation type="journal article" date="2021" name="Nat. Plants">
        <title>The Taxus genome provides insights into paclitaxel biosynthesis.</title>
        <authorList>
            <person name="Xiong X."/>
            <person name="Gou J."/>
            <person name="Liao Q."/>
            <person name="Li Y."/>
            <person name="Zhou Q."/>
            <person name="Bi G."/>
            <person name="Li C."/>
            <person name="Du R."/>
            <person name="Wang X."/>
            <person name="Sun T."/>
            <person name="Guo L."/>
            <person name="Liang H."/>
            <person name="Lu P."/>
            <person name="Wu Y."/>
            <person name="Zhang Z."/>
            <person name="Ro D.K."/>
            <person name="Shang Y."/>
            <person name="Huang S."/>
            <person name="Yan J."/>
        </authorList>
    </citation>
    <scope>NUCLEOTIDE SEQUENCE [LARGE SCALE GENOMIC DNA]</scope>
    <source>
        <strain evidence="8">Ta-2019</strain>
    </source>
</reference>
<keyword evidence="9" id="KW-1185">Reference proteome</keyword>
<dbReference type="Proteomes" id="UP000824469">
    <property type="component" value="Unassembled WGS sequence"/>
</dbReference>
<name>A0AA38KWS8_TAXCH</name>
<gene>
    <name evidence="8" type="ORF">KI387_037352</name>
</gene>
<comment type="cofactor">
    <cofactor evidence="1">
        <name>L-ascorbate</name>
        <dbReference type="ChEBI" id="CHEBI:38290"/>
    </cofactor>
</comment>
<evidence type="ECO:0000256" key="4">
    <source>
        <dbReference type="ARBA" id="ARBA00023004"/>
    </source>
</evidence>
<dbReference type="PROSITE" id="PS51471">
    <property type="entry name" value="FE2OG_OXY"/>
    <property type="match status" value="1"/>
</dbReference>
<sequence length="302" mass="33711">MSRALNPSTAFPIPGMGCPVFDAAVLQQQDHIPAAYQWPEESNSVCEEEWLDIPTVDLSAFSTGDAAALRTVREACSDHGFFQVVNHGIAPELVNAAHSHMQQFFGLKLEEKQKAQRKLGESFGFSSSFTGRFASRLPWKETLSLEYSPGSRVQHYFESVMGCRFSETGDVYQKYAEAMECLSLRILELLGVSLGIGGTYFRQFFEDNSSILRLNYYPPCRQPSLTFGTGPHCDPTSLTLLHQDQVGGLEVFVHNKWLSVRPNANAFVCNIGDTFMALSNGKYKSCLHRAVVNQYTPRRSLT</sequence>
<keyword evidence="3 6" id="KW-0560">Oxidoreductase</keyword>
<evidence type="ECO:0000256" key="6">
    <source>
        <dbReference type="RuleBase" id="RU003682"/>
    </source>
</evidence>
<dbReference type="InterPro" id="IPR050231">
    <property type="entry name" value="Iron_ascorbate_oxido_reductase"/>
</dbReference>
<accession>A0AA38KWS8</accession>
<comment type="catalytic activity">
    <reaction evidence="5">
        <text>gibberellin A12 + 2 2-oxoglutarate + 3 O2 + H(+) = gibberellin A9 + 2 succinate + 3 CO2 + 2 H2O</text>
        <dbReference type="Rhea" id="RHEA:60772"/>
        <dbReference type="ChEBI" id="CHEBI:15377"/>
        <dbReference type="ChEBI" id="CHEBI:15378"/>
        <dbReference type="ChEBI" id="CHEBI:15379"/>
        <dbReference type="ChEBI" id="CHEBI:16526"/>
        <dbReference type="ChEBI" id="CHEBI:16810"/>
        <dbReference type="ChEBI" id="CHEBI:30031"/>
        <dbReference type="ChEBI" id="CHEBI:58627"/>
        <dbReference type="ChEBI" id="CHEBI:73255"/>
    </reaction>
    <physiologicalReaction direction="left-to-right" evidence="5">
        <dbReference type="Rhea" id="RHEA:60773"/>
    </physiologicalReaction>
</comment>
<dbReference type="InterPro" id="IPR027443">
    <property type="entry name" value="IPNS-like_sf"/>
</dbReference>
<evidence type="ECO:0000313" key="8">
    <source>
        <dbReference type="EMBL" id="KAH9309441.1"/>
    </source>
</evidence>
<evidence type="ECO:0000256" key="1">
    <source>
        <dbReference type="ARBA" id="ARBA00001961"/>
    </source>
</evidence>
<comment type="caution">
    <text evidence="8">The sequence shown here is derived from an EMBL/GenBank/DDBJ whole genome shotgun (WGS) entry which is preliminary data.</text>
</comment>
<dbReference type="InterPro" id="IPR005123">
    <property type="entry name" value="Oxoglu/Fe-dep_dioxygenase_dom"/>
</dbReference>
<evidence type="ECO:0000256" key="2">
    <source>
        <dbReference type="ARBA" id="ARBA00022723"/>
    </source>
</evidence>
<dbReference type="SUPFAM" id="SSF51197">
    <property type="entry name" value="Clavaminate synthase-like"/>
    <property type="match status" value="1"/>
</dbReference>
<dbReference type="EMBL" id="JAHRHJ020000007">
    <property type="protein sequence ID" value="KAH9309441.1"/>
    <property type="molecule type" value="Genomic_DNA"/>
</dbReference>
<dbReference type="GO" id="GO:0016491">
    <property type="term" value="F:oxidoreductase activity"/>
    <property type="evidence" value="ECO:0007669"/>
    <property type="project" value="UniProtKB-KW"/>
</dbReference>
<keyword evidence="2 6" id="KW-0479">Metal-binding</keyword>
<evidence type="ECO:0000256" key="3">
    <source>
        <dbReference type="ARBA" id="ARBA00023002"/>
    </source>
</evidence>
<dbReference type="GO" id="GO:0009685">
    <property type="term" value="P:gibberellin metabolic process"/>
    <property type="evidence" value="ECO:0007669"/>
    <property type="project" value="UniProtKB-ARBA"/>
</dbReference>
<feature type="non-terminal residue" evidence="8">
    <location>
        <position position="302"/>
    </location>
</feature>
<protein>
    <recommendedName>
        <fullName evidence="7">Fe2OG dioxygenase domain-containing protein</fullName>
    </recommendedName>
</protein>
<dbReference type="OMA" id="SQFIWPA"/>